<proteinExistence type="predicted"/>
<evidence type="ECO:0000313" key="2">
    <source>
        <dbReference type="Proteomes" id="UP001314681"/>
    </source>
</evidence>
<protein>
    <recommendedName>
        <fullName evidence="3">DNA phosphorothioation-dependent restriction protein DptF</fullName>
    </recommendedName>
</protein>
<gene>
    <name evidence="1" type="ORF">KTH90_22995</name>
</gene>
<evidence type="ECO:0008006" key="3">
    <source>
        <dbReference type="Google" id="ProtNLM"/>
    </source>
</evidence>
<dbReference type="EMBL" id="JAHQCX010000025">
    <property type="protein sequence ID" value="MBU9728864.1"/>
    <property type="molecule type" value="Genomic_DNA"/>
</dbReference>
<evidence type="ECO:0000313" key="1">
    <source>
        <dbReference type="EMBL" id="MBU9728864.1"/>
    </source>
</evidence>
<organism evidence="1 2">
    <name type="scientific">Diplocloster modestus</name>
    <dbReference type="NCBI Taxonomy" id="2850322"/>
    <lineage>
        <taxon>Bacteria</taxon>
        <taxon>Bacillati</taxon>
        <taxon>Bacillota</taxon>
        <taxon>Clostridia</taxon>
        <taxon>Lachnospirales</taxon>
        <taxon>Lachnospiraceae</taxon>
        <taxon>Diplocloster</taxon>
    </lineage>
</organism>
<sequence>MNGFVDYLNSTNNVGGNSTGSLAETQVKSSYFDMVKIDRKLGQNIANTIKTNNYKSFILTGHAGDGKTSVLVQVLKNLKLLRDGEGLVQKKEYDDFFYVKDMSEIAEQEQEKVLKQALEAPKNGKSSLLISNTGPLLNTFLRLAEYNRRVNLLAFDDKEKMEVRSKLLIQLDTNSDEMMNLEGFEFYLVNIARVDNVNFSKDLLQKILSDQLWNECQSCSCKDRCPIKNNVDSVKAQLDRVASFVKSYYRYLYENDKRMTIRQMVGQIAYAVTGNLTCQQISSHYLKEPFFNYNFANLFFGYNGLNEALYSPQIKGIAQINLLGLDRISLDVDYRLFVNHDYSFFTSNIADILDSLRKKHRKHYQVVEKEQALSVAEQSKEAKMRQAIRRFYLVYSADQKEEDVFNQIFGHFYTLYEKLVSSKQPQSVLRKIQALLFQALYIKNTGFLPNHTNDLPLTLRRENDVFQNVMLVLGVVSKMDLDIRQKQVNNCFEDFETKQVLYLHVKDEDFVLTLPMLTYFENMVQGAIVSENNPALTHGIAKLDALLLDKFGDDLPESKDDCILRILINTTRGQVIRCYAFNGSKLSFMP</sequence>
<accession>A0ABS6KED5</accession>
<reference evidence="1 2" key="1">
    <citation type="submission" date="2021-06" db="EMBL/GenBank/DDBJ databases">
        <title>Description of novel taxa of the family Lachnospiraceae.</title>
        <authorList>
            <person name="Chaplin A.V."/>
            <person name="Sokolova S.R."/>
            <person name="Pikina A.P."/>
            <person name="Korzhanova M."/>
            <person name="Belova V."/>
            <person name="Korostin D."/>
            <person name="Efimov B.A."/>
        </authorList>
    </citation>
    <scope>NUCLEOTIDE SEQUENCE [LARGE SCALE GENOMIC DNA]</scope>
    <source>
        <strain evidence="1 2">ASD4241</strain>
    </source>
</reference>
<dbReference type="Proteomes" id="UP001314681">
    <property type="component" value="Unassembled WGS sequence"/>
</dbReference>
<dbReference type="RefSeq" id="WP_158350931.1">
    <property type="nucleotide sequence ID" value="NZ_JAHQCX010000025.1"/>
</dbReference>
<name>A0ABS6KED5_9FIRM</name>
<comment type="caution">
    <text evidence="1">The sequence shown here is derived from an EMBL/GenBank/DDBJ whole genome shotgun (WGS) entry which is preliminary data.</text>
</comment>
<keyword evidence="2" id="KW-1185">Reference proteome</keyword>